<dbReference type="Proteomes" id="UP000765509">
    <property type="component" value="Unassembled WGS sequence"/>
</dbReference>
<evidence type="ECO:0000313" key="2">
    <source>
        <dbReference type="Proteomes" id="UP000765509"/>
    </source>
</evidence>
<evidence type="ECO:0000313" key="1">
    <source>
        <dbReference type="EMBL" id="MBW0558583.1"/>
    </source>
</evidence>
<keyword evidence="2" id="KW-1185">Reference proteome</keyword>
<proteinExistence type="predicted"/>
<gene>
    <name evidence="1" type="ORF">O181_098298</name>
</gene>
<protein>
    <submittedName>
        <fullName evidence="1">Uncharacterized protein</fullName>
    </submittedName>
</protein>
<dbReference type="AlphaFoldDB" id="A0A9Q3JAJ4"/>
<sequence>MAIEDPDKWLELKLSGMNKEDEVESPQKKFKMALQPPEANSSGIAENYFNLFQEEAGYISDLEKDSIIEEPKDNIIKPLAKRKFKELESESSIITNDKMDQVWDRNIQKRIKQRMETAESEDDLKLYQQNNGDLEDKYKQGKIFEYLEEGELSENTQRLD</sequence>
<organism evidence="1 2">
    <name type="scientific">Austropuccinia psidii MF-1</name>
    <dbReference type="NCBI Taxonomy" id="1389203"/>
    <lineage>
        <taxon>Eukaryota</taxon>
        <taxon>Fungi</taxon>
        <taxon>Dikarya</taxon>
        <taxon>Basidiomycota</taxon>
        <taxon>Pucciniomycotina</taxon>
        <taxon>Pucciniomycetes</taxon>
        <taxon>Pucciniales</taxon>
        <taxon>Sphaerophragmiaceae</taxon>
        <taxon>Austropuccinia</taxon>
    </lineage>
</organism>
<reference evidence="1" key="1">
    <citation type="submission" date="2021-03" db="EMBL/GenBank/DDBJ databases">
        <title>Draft genome sequence of rust myrtle Austropuccinia psidii MF-1, a brazilian biotype.</title>
        <authorList>
            <person name="Quecine M.C."/>
            <person name="Pachon D.M.R."/>
            <person name="Bonatelli M.L."/>
            <person name="Correr F.H."/>
            <person name="Franceschini L.M."/>
            <person name="Leite T.F."/>
            <person name="Margarido G.R.A."/>
            <person name="Almeida C.A."/>
            <person name="Ferrarezi J.A."/>
            <person name="Labate C.A."/>
        </authorList>
    </citation>
    <scope>NUCLEOTIDE SEQUENCE</scope>
    <source>
        <strain evidence="1">MF-1</strain>
    </source>
</reference>
<accession>A0A9Q3JAJ4</accession>
<dbReference type="EMBL" id="AVOT02066909">
    <property type="protein sequence ID" value="MBW0558583.1"/>
    <property type="molecule type" value="Genomic_DNA"/>
</dbReference>
<comment type="caution">
    <text evidence="1">The sequence shown here is derived from an EMBL/GenBank/DDBJ whole genome shotgun (WGS) entry which is preliminary data.</text>
</comment>
<name>A0A9Q3JAJ4_9BASI</name>